<dbReference type="Pfam" id="PF06258">
    <property type="entry name" value="Mito_fiss_Elm1"/>
    <property type="match status" value="1"/>
</dbReference>
<accession>A0ABW4N323</accession>
<name>A0ABW4N323_9CAUL</name>
<sequence length="323" mass="35152">MAESPLTIWAVSDGRAGIEAQAVGLAQAVARRRPAQVEVKTVRWKGRWGRLPWRLIPLSALAPASAIAPPWPDVWIAAGRATLPLSTRVRRWSQGRTFVVQVQHPRTSLSHYDLVVPPRHDGLTGPNVFPITGAPQRLTAERLAQDLARFADRIRPLPAPRVAVLIGGKSKAHDLSPARAAAMGAEIAQAVSRAHGSVLVTFSRRTPQPARRALTEALGALPGWIWDETGENPYFAFLAAADVILVTEDSTNLATEAAFTGKPVQLLSMDGRSKKLAAFHADLAERGALRSFRGRLETWAYPPLDETGLAAEELLRRLDGRRT</sequence>
<dbReference type="PANTHER" id="PTHR33986">
    <property type="entry name" value="OS02G0535700 PROTEIN"/>
    <property type="match status" value="1"/>
</dbReference>
<keyword evidence="2" id="KW-1185">Reference proteome</keyword>
<evidence type="ECO:0000313" key="1">
    <source>
        <dbReference type="EMBL" id="MFD1784431.1"/>
    </source>
</evidence>
<comment type="caution">
    <text evidence="1">The sequence shown here is derived from an EMBL/GenBank/DDBJ whole genome shotgun (WGS) entry which is preliminary data.</text>
</comment>
<evidence type="ECO:0000313" key="2">
    <source>
        <dbReference type="Proteomes" id="UP001597237"/>
    </source>
</evidence>
<organism evidence="1 2">
    <name type="scientific">Phenylobacterium terrae</name>
    <dbReference type="NCBI Taxonomy" id="2665495"/>
    <lineage>
        <taxon>Bacteria</taxon>
        <taxon>Pseudomonadati</taxon>
        <taxon>Pseudomonadota</taxon>
        <taxon>Alphaproteobacteria</taxon>
        <taxon>Caulobacterales</taxon>
        <taxon>Caulobacteraceae</taxon>
        <taxon>Phenylobacterium</taxon>
    </lineage>
</organism>
<protein>
    <submittedName>
        <fullName evidence="1">Mitochondrial fission ELM1 family protein</fullName>
    </submittedName>
</protein>
<gene>
    <name evidence="1" type="ORF">ACFSC0_13575</name>
</gene>
<dbReference type="Proteomes" id="UP001597237">
    <property type="component" value="Unassembled WGS sequence"/>
</dbReference>
<reference evidence="2" key="1">
    <citation type="journal article" date="2019" name="Int. J. Syst. Evol. Microbiol.">
        <title>The Global Catalogue of Microorganisms (GCM) 10K type strain sequencing project: providing services to taxonomists for standard genome sequencing and annotation.</title>
        <authorList>
            <consortium name="The Broad Institute Genomics Platform"/>
            <consortium name="The Broad Institute Genome Sequencing Center for Infectious Disease"/>
            <person name="Wu L."/>
            <person name="Ma J."/>
        </authorList>
    </citation>
    <scope>NUCLEOTIDE SEQUENCE [LARGE SCALE GENOMIC DNA]</scope>
    <source>
        <strain evidence="2">DFY28</strain>
    </source>
</reference>
<proteinExistence type="predicted"/>
<dbReference type="RefSeq" id="WP_377283623.1">
    <property type="nucleotide sequence ID" value="NZ_JBHRSI010000009.1"/>
</dbReference>
<dbReference type="PANTHER" id="PTHR33986:SF15">
    <property type="entry name" value="MITOCHONDRIAL FISSION PROTEIN ELM1"/>
    <property type="match status" value="1"/>
</dbReference>
<dbReference type="EMBL" id="JBHUEY010000001">
    <property type="protein sequence ID" value="MFD1784431.1"/>
    <property type="molecule type" value="Genomic_DNA"/>
</dbReference>
<dbReference type="InterPro" id="IPR009367">
    <property type="entry name" value="Elm1-like"/>
</dbReference>